<evidence type="ECO:0000256" key="4">
    <source>
        <dbReference type="ARBA" id="ARBA00022989"/>
    </source>
</evidence>
<feature type="transmembrane region" description="Helical" evidence="6">
    <location>
        <begin position="20"/>
        <end position="40"/>
    </location>
</feature>
<dbReference type="PANTHER" id="PTHR30093:SF44">
    <property type="entry name" value="TYPE II SECRETION SYSTEM CORE PROTEIN G"/>
    <property type="match status" value="1"/>
</dbReference>
<dbReference type="GO" id="GO:0016020">
    <property type="term" value="C:membrane"/>
    <property type="evidence" value="ECO:0007669"/>
    <property type="project" value="UniProtKB-SubCell"/>
</dbReference>
<dbReference type="PROSITE" id="PS00409">
    <property type="entry name" value="PROKAR_NTER_METHYL"/>
    <property type="match status" value="1"/>
</dbReference>
<dbReference type="Gene3D" id="3.30.700.10">
    <property type="entry name" value="Glycoprotein, Type 4 Pilin"/>
    <property type="match status" value="1"/>
</dbReference>
<sequence length="205" mass="22898">MNTKTINNTPPKSGFTLIELLVVIVIIGILSSIGISSFASSIQRTRDAKRIAEVKEIVNSLKRYYLDYGAYPEETTPSGNLSGWEVSLYGPFLERLDPYFETKTPVDPINTVAAVWDPFGPRPTDGSLFYAYYNYPSGTNYGCDFSGPFSIIAFKAFEIDDPSELPKAFCDNRANPSPSTCPRGGILNSCRYWNTEYDYSVMLKK</sequence>
<dbReference type="GO" id="GO:0015627">
    <property type="term" value="C:type II protein secretion system complex"/>
    <property type="evidence" value="ECO:0007669"/>
    <property type="project" value="InterPro"/>
</dbReference>
<dbReference type="EMBL" id="PFNL01000116">
    <property type="protein sequence ID" value="PIZ45989.1"/>
    <property type="molecule type" value="Genomic_DNA"/>
</dbReference>
<comment type="subcellular location">
    <subcellularLocation>
        <location evidence="1">Membrane</location>
        <topology evidence="1">Single-pass membrane protein</topology>
    </subcellularLocation>
</comment>
<dbReference type="GO" id="GO:0015628">
    <property type="term" value="P:protein secretion by the type II secretion system"/>
    <property type="evidence" value="ECO:0007669"/>
    <property type="project" value="InterPro"/>
</dbReference>
<organism evidence="7 8">
    <name type="scientific">candidate division WWE3 bacterium CG_4_10_14_0_2_um_filter_41_14</name>
    <dbReference type="NCBI Taxonomy" id="1975072"/>
    <lineage>
        <taxon>Bacteria</taxon>
        <taxon>Katanobacteria</taxon>
    </lineage>
</organism>
<dbReference type="InterPro" id="IPR045584">
    <property type="entry name" value="Pilin-like"/>
</dbReference>
<evidence type="ECO:0000313" key="8">
    <source>
        <dbReference type="Proteomes" id="UP000228920"/>
    </source>
</evidence>
<dbReference type="Proteomes" id="UP000228920">
    <property type="component" value="Unassembled WGS sequence"/>
</dbReference>
<keyword evidence="4 6" id="KW-1133">Transmembrane helix</keyword>
<evidence type="ECO:0000313" key="7">
    <source>
        <dbReference type="EMBL" id="PIZ45989.1"/>
    </source>
</evidence>
<dbReference type="InterPro" id="IPR012902">
    <property type="entry name" value="N_methyl_site"/>
</dbReference>
<proteinExistence type="predicted"/>
<gene>
    <name evidence="7" type="ORF">COY32_04335</name>
</gene>
<dbReference type="PANTHER" id="PTHR30093">
    <property type="entry name" value="GENERAL SECRETION PATHWAY PROTEIN G"/>
    <property type="match status" value="1"/>
</dbReference>
<dbReference type="Pfam" id="PF07963">
    <property type="entry name" value="N_methyl"/>
    <property type="match status" value="1"/>
</dbReference>
<dbReference type="InterPro" id="IPR000983">
    <property type="entry name" value="Bac_GSPG_pilin"/>
</dbReference>
<dbReference type="NCBIfam" id="TIGR02532">
    <property type="entry name" value="IV_pilin_GFxxxE"/>
    <property type="match status" value="1"/>
</dbReference>
<evidence type="ECO:0008006" key="9">
    <source>
        <dbReference type="Google" id="ProtNLM"/>
    </source>
</evidence>
<evidence type="ECO:0000256" key="3">
    <source>
        <dbReference type="ARBA" id="ARBA00022692"/>
    </source>
</evidence>
<evidence type="ECO:0000256" key="5">
    <source>
        <dbReference type="ARBA" id="ARBA00023136"/>
    </source>
</evidence>
<evidence type="ECO:0000256" key="6">
    <source>
        <dbReference type="SAM" id="Phobius"/>
    </source>
</evidence>
<protein>
    <recommendedName>
        <fullName evidence="9">Type II secretion system protein GspG C-terminal domain-containing protein</fullName>
    </recommendedName>
</protein>
<keyword evidence="5 6" id="KW-0472">Membrane</keyword>
<accession>A0A2M7TI24</accession>
<evidence type="ECO:0000256" key="1">
    <source>
        <dbReference type="ARBA" id="ARBA00004167"/>
    </source>
</evidence>
<name>A0A2M7TI24_UNCKA</name>
<keyword evidence="3 6" id="KW-0812">Transmembrane</keyword>
<evidence type="ECO:0000256" key="2">
    <source>
        <dbReference type="ARBA" id="ARBA00022481"/>
    </source>
</evidence>
<dbReference type="PRINTS" id="PR00813">
    <property type="entry name" value="BCTERIALGSPG"/>
</dbReference>
<comment type="caution">
    <text evidence="7">The sequence shown here is derived from an EMBL/GenBank/DDBJ whole genome shotgun (WGS) entry which is preliminary data.</text>
</comment>
<dbReference type="SUPFAM" id="SSF54523">
    <property type="entry name" value="Pili subunits"/>
    <property type="match status" value="1"/>
</dbReference>
<keyword evidence="2" id="KW-0488">Methylation</keyword>
<dbReference type="AlphaFoldDB" id="A0A2M7TI24"/>
<reference evidence="8" key="1">
    <citation type="submission" date="2017-09" db="EMBL/GenBank/DDBJ databases">
        <title>Depth-based differentiation of microbial function through sediment-hosted aquifers and enrichment of novel symbionts in the deep terrestrial subsurface.</title>
        <authorList>
            <person name="Probst A.J."/>
            <person name="Ladd B."/>
            <person name="Jarett J.K."/>
            <person name="Geller-Mcgrath D.E."/>
            <person name="Sieber C.M.K."/>
            <person name="Emerson J.B."/>
            <person name="Anantharaman K."/>
            <person name="Thomas B.C."/>
            <person name="Malmstrom R."/>
            <person name="Stieglmeier M."/>
            <person name="Klingl A."/>
            <person name="Woyke T."/>
            <person name="Ryan C.M."/>
            <person name="Banfield J.F."/>
        </authorList>
    </citation>
    <scope>NUCLEOTIDE SEQUENCE [LARGE SCALE GENOMIC DNA]</scope>
</reference>